<sequence>GVQIGRAFWTRCLLLTRQSKEAFSDLIRT</sequence>
<evidence type="ECO:0000313" key="1">
    <source>
        <dbReference type="EMBL" id="KAG7041853.1"/>
    </source>
</evidence>
<accession>A0A9P7QVK2</accession>
<feature type="non-terminal residue" evidence="1">
    <location>
        <position position="1"/>
    </location>
</feature>
<protein>
    <submittedName>
        <fullName evidence="1">Uncharacterized protein</fullName>
    </submittedName>
</protein>
<dbReference type="AlphaFoldDB" id="A0A9P7QVK2"/>
<organism evidence="1 2">
    <name type="scientific">Colletotrichum scovillei</name>
    <dbReference type="NCBI Taxonomy" id="1209932"/>
    <lineage>
        <taxon>Eukaryota</taxon>
        <taxon>Fungi</taxon>
        <taxon>Dikarya</taxon>
        <taxon>Ascomycota</taxon>
        <taxon>Pezizomycotina</taxon>
        <taxon>Sordariomycetes</taxon>
        <taxon>Hypocreomycetidae</taxon>
        <taxon>Glomerellales</taxon>
        <taxon>Glomerellaceae</taxon>
        <taxon>Colletotrichum</taxon>
        <taxon>Colletotrichum acutatum species complex</taxon>
    </lineage>
</organism>
<name>A0A9P7QVK2_9PEZI</name>
<gene>
    <name evidence="1" type="ORF">JMJ77_012369</name>
</gene>
<evidence type="ECO:0000313" key="2">
    <source>
        <dbReference type="Proteomes" id="UP000699042"/>
    </source>
</evidence>
<dbReference type="Proteomes" id="UP000699042">
    <property type="component" value="Unassembled WGS sequence"/>
</dbReference>
<reference evidence="1" key="1">
    <citation type="submission" date="2021-05" db="EMBL/GenBank/DDBJ databases">
        <title>Comparative genomics of three Colletotrichum scovillei strains and genetic complementation revealed genes involved fungal growth and virulence on chili pepper.</title>
        <authorList>
            <person name="Hsieh D.-K."/>
            <person name="Chuang S.-C."/>
            <person name="Chen C.-Y."/>
            <person name="Chao Y.-T."/>
            <person name="Lu M.-Y.J."/>
            <person name="Lee M.-H."/>
            <person name="Shih M.-C."/>
        </authorList>
    </citation>
    <scope>NUCLEOTIDE SEQUENCE</scope>
    <source>
        <strain evidence="1">Coll-153</strain>
    </source>
</reference>
<keyword evidence="2" id="KW-1185">Reference proteome</keyword>
<comment type="caution">
    <text evidence="1">The sequence shown here is derived from an EMBL/GenBank/DDBJ whole genome shotgun (WGS) entry which is preliminary data.</text>
</comment>
<proteinExistence type="predicted"/>
<feature type="non-terminal residue" evidence="1">
    <location>
        <position position="29"/>
    </location>
</feature>
<dbReference type="EMBL" id="JAESDN010000014">
    <property type="protein sequence ID" value="KAG7041853.1"/>
    <property type="molecule type" value="Genomic_DNA"/>
</dbReference>